<keyword evidence="4" id="KW-0564">Palmitate</keyword>
<dbReference type="PANTHER" id="PTHR43649:SF33">
    <property type="entry name" value="POLYGALACTURONAN_RHAMNOGALACTURONAN-BINDING PROTEIN YTCQ"/>
    <property type="match status" value="1"/>
</dbReference>
<dbReference type="Gene3D" id="3.40.190.10">
    <property type="entry name" value="Periplasmic binding protein-like II"/>
    <property type="match status" value="1"/>
</dbReference>
<dbReference type="Proteomes" id="UP000198972">
    <property type="component" value="Unassembled WGS sequence"/>
</dbReference>
<evidence type="ECO:0000256" key="2">
    <source>
        <dbReference type="ARBA" id="ARBA00022729"/>
    </source>
</evidence>
<sequence length="438" mass="50108">MIHRTKVCALYLLSMCIILVGCTKEATQEPITLTVNYPSERLFYQKYGRDFEHKYPNITIKVIDPNLIENSENINVDIIFIDQLKVYKQMIERGKLLNLDPFIQNSKYPLSEITPIALQSLRSDLNGGIYGLSPTFISYALFYNKDLFIEYGVPFPTNQMTWSEVLDLAERFPTNNASGERVYGFKSNYYMNIAFSMILRMGQTEGLTFINPTTLQVNLSSAEWREIFNKVVESFRKGVIYDQEESETGEIAPSPILTNTAAMEIQSYSMAYNFDSNSEFIGGNPINWDMVTVPVPTRNKNQSDYYEIQEIYSISNSTPYKEEAWKFIDFVTNNDQNMGAKHEKQLLSGLPVKTDLIKPVGNHDVSPLFLLDPAPYSNDPYDAVNYEILNAFKEVGQKVVEDTIQNALSIDEAIQQIEIEGQRAVDEGKMRLELDRNQ</sequence>
<dbReference type="InterPro" id="IPR050490">
    <property type="entry name" value="Bact_solute-bd_prot1"/>
</dbReference>
<evidence type="ECO:0000256" key="3">
    <source>
        <dbReference type="ARBA" id="ARBA00023136"/>
    </source>
</evidence>
<evidence type="ECO:0000313" key="8">
    <source>
        <dbReference type="Proteomes" id="UP000198972"/>
    </source>
</evidence>
<keyword evidence="3" id="KW-0472">Membrane</keyword>
<organism evidence="7 8">
    <name type="scientific">Fontibacillus panacisegetis</name>
    <dbReference type="NCBI Taxonomy" id="670482"/>
    <lineage>
        <taxon>Bacteria</taxon>
        <taxon>Bacillati</taxon>
        <taxon>Bacillota</taxon>
        <taxon>Bacilli</taxon>
        <taxon>Bacillales</taxon>
        <taxon>Paenibacillaceae</taxon>
        <taxon>Fontibacillus</taxon>
    </lineage>
</organism>
<accession>A0A1G7EAC1</accession>
<keyword evidence="1" id="KW-1003">Cell membrane</keyword>
<evidence type="ECO:0000313" key="7">
    <source>
        <dbReference type="EMBL" id="SDE60622.1"/>
    </source>
</evidence>
<evidence type="ECO:0000256" key="1">
    <source>
        <dbReference type="ARBA" id="ARBA00022475"/>
    </source>
</evidence>
<dbReference type="InterPro" id="IPR006059">
    <property type="entry name" value="SBP"/>
</dbReference>
<name>A0A1G7EAC1_9BACL</name>
<evidence type="ECO:0000256" key="6">
    <source>
        <dbReference type="SAM" id="SignalP"/>
    </source>
</evidence>
<protein>
    <submittedName>
        <fullName evidence="7">ABC-type glycerol-3-phosphate transport system, substrate-binding protein</fullName>
    </submittedName>
</protein>
<feature type="signal peptide" evidence="6">
    <location>
        <begin position="1"/>
        <end position="26"/>
    </location>
</feature>
<feature type="chain" id="PRO_5011781100" evidence="6">
    <location>
        <begin position="27"/>
        <end position="438"/>
    </location>
</feature>
<reference evidence="7 8" key="1">
    <citation type="submission" date="2016-10" db="EMBL/GenBank/DDBJ databases">
        <authorList>
            <person name="de Groot N.N."/>
        </authorList>
    </citation>
    <scope>NUCLEOTIDE SEQUENCE [LARGE SCALE GENOMIC DNA]</scope>
    <source>
        <strain evidence="7 8">DSM 28129</strain>
    </source>
</reference>
<keyword evidence="2 6" id="KW-0732">Signal</keyword>
<evidence type="ECO:0000256" key="4">
    <source>
        <dbReference type="ARBA" id="ARBA00023139"/>
    </source>
</evidence>
<evidence type="ECO:0000256" key="5">
    <source>
        <dbReference type="ARBA" id="ARBA00023288"/>
    </source>
</evidence>
<proteinExistence type="predicted"/>
<dbReference type="Pfam" id="PF01547">
    <property type="entry name" value="SBP_bac_1"/>
    <property type="match status" value="1"/>
</dbReference>
<gene>
    <name evidence="7" type="ORF">SAMN04488542_101124</name>
</gene>
<keyword evidence="5" id="KW-0449">Lipoprotein</keyword>
<dbReference type="AlphaFoldDB" id="A0A1G7EAC1"/>
<dbReference type="PROSITE" id="PS51257">
    <property type="entry name" value="PROKAR_LIPOPROTEIN"/>
    <property type="match status" value="1"/>
</dbReference>
<dbReference type="RefSeq" id="WP_175471256.1">
    <property type="nucleotide sequence ID" value="NZ_FNBG01000001.1"/>
</dbReference>
<keyword evidence="8" id="KW-1185">Reference proteome</keyword>
<dbReference type="SUPFAM" id="SSF53850">
    <property type="entry name" value="Periplasmic binding protein-like II"/>
    <property type="match status" value="1"/>
</dbReference>
<dbReference type="STRING" id="670482.SAMN04488542_101124"/>
<dbReference type="EMBL" id="FNBG01000001">
    <property type="protein sequence ID" value="SDE60622.1"/>
    <property type="molecule type" value="Genomic_DNA"/>
</dbReference>
<dbReference type="PANTHER" id="PTHR43649">
    <property type="entry name" value="ARABINOSE-BINDING PROTEIN-RELATED"/>
    <property type="match status" value="1"/>
</dbReference>